<name>A0A2A2L4R9_9BILA</name>
<evidence type="ECO:0000256" key="1">
    <source>
        <dbReference type="ARBA" id="ARBA00006281"/>
    </source>
</evidence>
<evidence type="ECO:0000313" key="6">
    <source>
        <dbReference type="EMBL" id="PAV81085.1"/>
    </source>
</evidence>
<protein>
    <recommendedName>
        <fullName evidence="2">Protein AAR2 homolog</fullName>
    </recommendedName>
    <alternativeName>
        <fullName evidence="3">AAR2 splicing factor homolog</fullName>
    </alternativeName>
</protein>
<sequence length="365" mass="42594">MEAFNLLHFLKSGDELPREAIGFLYEYGAFLILRDLPRGSEFGIDYKSWQTDEKFLGLKMIPPGPHFVYCSIKTAPRIGFFHAFKSKEVLVKKWDKEKEDFSDAPVTDEEIERFRANLKNMDNMLGPYPFENYRSWYALAEFIDEGTLTRLQPLKGKISAQAELVSMETQFMENAELNASVGCSNSVDREHPTRTRFVDQQGLPIMKIREGYEIRFSSIPQLKADRIGIDYSDRLEELIQKMGGNWHSLLAELQFAFVAFLIGQVFEGFEQWKRLIHLLCCCPRELHLRSPLFVSFIRVIFFQLKECPSDFFVDIVSRDNFLTTTLSMLFANIKDNDDASDELKKKSLQFKAYLTKTFRWDFNFE</sequence>
<dbReference type="OrthoDB" id="201752at2759"/>
<gene>
    <name evidence="6" type="ORF">WR25_24863</name>
</gene>
<evidence type="ECO:0000256" key="3">
    <source>
        <dbReference type="ARBA" id="ARBA00030625"/>
    </source>
</evidence>
<reference evidence="6 7" key="1">
    <citation type="journal article" date="2017" name="Curr. Biol.">
        <title>Genome architecture and evolution of a unichromosomal asexual nematode.</title>
        <authorList>
            <person name="Fradin H."/>
            <person name="Zegar C."/>
            <person name="Gutwein M."/>
            <person name="Lucas J."/>
            <person name="Kovtun M."/>
            <person name="Corcoran D."/>
            <person name="Baugh L.R."/>
            <person name="Kiontke K."/>
            <person name="Gunsalus K."/>
            <person name="Fitch D.H."/>
            <person name="Piano F."/>
        </authorList>
    </citation>
    <scope>NUCLEOTIDE SEQUENCE [LARGE SCALE GENOMIC DNA]</scope>
    <source>
        <strain evidence="6">PF1309</strain>
    </source>
</reference>
<dbReference type="PANTHER" id="PTHR12689">
    <property type="entry name" value="A1 CISTRON SPLICING FACTOR AAR2-RELATED"/>
    <property type="match status" value="1"/>
</dbReference>
<dbReference type="InterPro" id="IPR038516">
    <property type="entry name" value="AAR2_N_sf"/>
</dbReference>
<evidence type="ECO:0000259" key="5">
    <source>
        <dbReference type="Pfam" id="PF20981"/>
    </source>
</evidence>
<keyword evidence="7" id="KW-1185">Reference proteome</keyword>
<dbReference type="InterPro" id="IPR007946">
    <property type="entry name" value="AAR2"/>
</dbReference>
<evidence type="ECO:0000259" key="4">
    <source>
        <dbReference type="Pfam" id="PF05282"/>
    </source>
</evidence>
<dbReference type="Proteomes" id="UP000218231">
    <property type="component" value="Unassembled WGS sequence"/>
</dbReference>
<dbReference type="CDD" id="cd13777">
    <property type="entry name" value="Aar2_N"/>
    <property type="match status" value="1"/>
</dbReference>
<dbReference type="GO" id="GO:0000244">
    <property type="term" value="P:spliceosomal tri-snRNP complex assembly"/>
    <property type="evidence" value="ECO:0007669"/>
    <property type="project" value="TreeGrafter"/>
</dbReference>
<dbReference type="Pfam" id="PF20981">
    <property type="entry name" value="AAR2_1st"/>
    <property type="match status" value="1"/>
</dbReference>
<dbReference type="InterPro" id="IPR038514">
    <property type="entry name" value="AAR2_C_sf"/>
</dbReference>
<feature type="domain" description="AAR2 N-terminal" evidence="5">
    <location>
        <begin position="28"/>
        <end position="153"/>
    </location>
</feature>
<organism evidence="6 7">
    <name type="scientific">Diploscapter pachys</name>
    <dbReference type="NCBI Taxonomy" id="2018661"/>
    <lineage>
        <taxon>Eukaryota</taxon>
        <taxon>Metazoa</taxon>
        <taxon>Ecdysozoa</taxon>
        <taxon>Nematoda</taxon>
        <taxon>Chromadorea</taxon>
        <taxon>Rhabditida</taxon>
        <taxon>Rhabditina</taxon>
        <taxon>Rhabditomorpha</taxon>
        <taxon>Rhabditoidea</taxon>
        <taxon>Rhabditidae</taxon>
        <taxon>Diploscapter</taxon>
    </lineage>
</organism>
<dbReference type="Gene3D" id="1.25.40.550">
    <property type="entry name" value="Aar2, C-terminal domain-like"/>
    <property type="match status" value="1"/>
</dbReference>
<dbReference type="PANTHER" id="PTHR12689:SF4">
    <property type="entry name" value="PROTEIN AAR2 HOMOLOG"/>
    <property type="match status" value="1"/>
</dbReference>
<proteinExistence type="inferred from homology"/>
<dbReference type="Pfam" id="PF05282">
    <property type="entry name" value="AAR2"/>
    <property type="match status" value="1"/>
</dbReference>
<comment type="similarity">
    <text evidence="1">Belongs to the AAR2 family.</text>
</comment>
<evidence type="ECO:0000313" key="7">
    <source>
        <dbReference type="Proteomes" id="UP000218231"/>
    </source>
</evidence>
<dbReference type="CDD" id="cd13778">
    <property type="entry name" value="Aar2_C"/>
    <property type="match status" value="1"/>
</dbReference>
<dbReference type="EMBL" id="LIAE01007206">
    <property type="protein sequence ID" value="PAV81085.1"/>
    <property type="molecule type" value="Genomic_DNA"/>
</dbReference>
<dbReference type="AlphaFoldDB" id="A0A2A2L4R9"/>
<dbReference type="Gene3D" id="2.60.34.20">
    <property type="match status" value="1"/>
</dbReference>
<dbReference type="STRING" id="2018661.A0A2A2L4R9"/>
<dbReference type="InterPro" id="IPR033647">
    <property type="entry name" value="Aar2_N"/>
</dbReference>
<accession>A0A2A2L4R9</accession>
<evidence type="ECO:0000256" key="2">
    <source>
        <dbReference type="ARBA" id="ARBA00016372"/>
    </source>
</evidence>
<dbReference type="InterPro" id="IPR033648">
    <property type="entry name" value="AAR2_C"/>
</dbReference>
<feature type="domain" description="AAR2 C-terminal" evidence="4">
    <location>
        <begin position="227"/>
        <end position="363"/>
    </location>
</feature>
<dbReference type="FunFam" id="2.60.34.20:FF:000001">
    <property type="entry name" value="protein AAR2 homolog"/>
    <property type="match status" value="1"/>
</dbReference>
<comment type="caution">
    <text evidence="6">The sequence shown here is derived from an EMBL/GenBank/DDBJ whole genome shotgun (WGS) entry which is preliminary data.</text>
</comment>